<dbReference type="Proteomes" id="UP000266622">
    <property type="component" value="Unassembled WGS sequence"/>
</dbReference>
<evidence type="ECO:0000256" key="3">
    <source>
        <dbReference type="ARBA" id="ARBA00022692"/>
    </source>
</evidence>
<dbReference type="EMBL" id="MWMI01000003">
    <property type="protein sequence ID" value="RIB35326.1"/>
    <property type="molecule type" value="Genomic_DNA"/>
</dbReference>
<evidence type="ECO:0000256" key="5">
    <source>
        <dbReference type="ARBA" id="ARBA00023136"/>
    </source>
</evidence>
<keyword evidence="2" id="KW-1003">Cell membrane</keyword>
<proteinExistence type="predicted"/>
<dbReference type="GO" id="GO:0005886">
    <property type="term" value="C:plasma membrane"/>
    <property type="evidence" value="ECO:0007669"/>
    <property type="project" value="UniProtKB-SubCell"/>
</dbReference>
<comment type="subcellular location">
    <subcellularLocation>
        <location evidence="1">Cell membrane</location>
        <topology evidence="1">Multi-pass membrane protein</topology>
    </subcellularLocation>
</comment>
<comment type="caution">
    <text evidence="7">The sequence shown here is derived from an EMBL/GenBank/DDBJ whole genome shotgun (WGS) entry which is preliminary data.</text>
</comment>
<evidence type="ECO:0000256" key="2">
    <source>
        <dbReference type="ARBA" id="ARBA00022475"/>
    </source>
</evidence>
<protein>
    <recommendedName>
        <fullName evidence="9">Polysaccharide biosynthesis protein C-terminal domain-containing protein</fullName>
    </recommendedName>
</protein>
<evidence type="ECO:0000256" key="6">
    <source>
        <dbReference type="SAM" id="Phobius"/>
    </source>
</evidence>
<keyword evidence="4 6" id="KW-1133">Transmembrane helix</keyword>
<feature type="transmembrane region" description="Helical" evidence="6">
    <location>
        <begin position="461"/>
        <end position="481"/>
    </location>
</feature>
<dbReference type="InterPro" id="IPR050833">
    <property type="entry name" value="Poly_Biosynth_Transport"/>
</dbReference>
<name>A0A397WRP0_9ARCH</name>
<feature type="transmembrane region" description="Helical" evidence="6">
    <location>
        <begin position="531"/>
        <end position="548"/>
    </location>
</feature>
<evidence type="ECO:0000256" key="1">
    <source>
        <dbReference type="ARBA" id="ARBA00004651"/>
    </source>
</evidence>
<feature type="transmembrane region" description="Helical" evidence="6">
    <location>
        <begin position="349"/>
        <end position="368"/>
    </location>
</feature>
<evidence type="ECO:0000313" key="8">
    <source>
        <dbReference type="Proteomes" id="UP000266622"/>
    </source>
</evidence>
<feature type="transmembrane region" description="Helical" evidence="6">
    <location>
        <begin position="554"/>
        <end position="575"/>
    </location>
</feature>
<dbReference type="PANTHER" id="PTHR30250:SF11">
    <property type="entry name" value="O-ANTIGEN TRANSPORTER-RELATED"/>
    <property type="match status" value="1"/>
</dbReference>
<reference evidence="7 8" key="1">
    <citation type="journal article" date="2018" name="Syst. Appl. Microbiol.">
        <title>A new symbiotic nanoarchaeote (Candidatus Nanoclepta minutus) and its host (Zestosphaera tikiterensis gen. nov., sp. nov.) from a New Zealand hot spring.</title>
        <authorList>
            <person name="St John E."/>
            <person name="Liu Y."/>
            <person name="Podar M."/>
            <person name="Stott M.B."/>
            <person name="Meneghin J."/>
            <person name="Chen Z."/>
            <person name="Lagutin K."/>
            <person name="Mitchell K."/>
            <person name="Reysenbach A.L."/>
        </authorList>
    </citation>
    <scope>NUCLEOTIDE SEQUENCE [LARGE SCALE GENOMIC DNA]</scope>
    <source>
        <strain evidence="7">NZ3</strain>
    </source>
</reference>
<accession>A0A397WRP0</accession>
<evidence type="ECO:0008006" key="9">
    <source>
        <dbReference type="Google" id="ProtNLM"/>
    </source>
</evidence>
<keyword evidence="5 6" id="KW-0472">Membrane</keyword>
<organism evidence="7 8">
    <name type="scientific">Candidatus Nanoclepta minutus</name>
    <dbReference type="NCBI Taxonomy" id="1940235"/>
    <lineage>
        <taxon>Archaea</taxon>
        <taxon>Nanobdellota</taxon>
        <taxon>Candidatus Nanoclepta</taxon>
    </lineage>
</organism>
<feature type="transmembrane region" description="Helical" evidence="6">
    <location>
        <begin position="253"/>
        <end position="276"/>
    </location>
</feature>
<feature type="transmembrane region" description="Helical" evidence="6">
    <location>
        <begin position="282"/>
        <end position="302"/>
    </location>
</feature>
<gene>
    <name evidence="7" type="ORF">BXU00_02240</name>
</gene>
<dbReference type="AlphaFoldDB" id="A0A397WRP0"/>
<feature type="transmembrane region" description="Helical" evidence="6">
    <location>
        <begin position="501"/>
        <end position="519"/>
    </location>
</feature>
<keyword evidence="3 6" id="KW-0812">Transmembrane</keyword>
<feature type="transmembrane region" description="Helical" evidence="6">
    <location>
        <begin position="190"/>
        <end position="209"/>
    </location>
</feature>
<sequence length="583" mass="68701">MKIVVYWDKEDMKELIYNILLLKNLKKEIYVFLNGIDKIEKIRKIKEKYNVVFIVSKAKISKYRAIKILKEKLSDDILFLEGRINFSIKDLKEGFNKDFVRFGYKSKILSLFRLNGINRVFFFRKDLDMEELIYNIQNRIKSDIDIEYFLDKYVLSDIINNLKKVIRRSINFLKYILRKKIIKDFINQKIGIFSLKIFTFFLTIFLSRFFSPDFYGRYVNFHNLTLAIYSFTSLLIPDIAFKFFSKNPEKLSEYLTSFLIIYISLSIVSFLILFFLKDIIQSIFFTRNIALIFLLTLTSFFISVRYTIPSIFISNLDFKTVKYFDLLEGLLKFILVIFLSIFFYSRGSLVGLFLSFFVLSIIETALLIKKYPNSLNFKFNKEITKEVIKNAVSVNYINLFNSFYSQVRFNIISLLLGAGILALYYNAINVVYIVMSFVSIYPIMFPRIARWEINRIKRDANYILILQLLINLPISLLMFIFSRDILVLLFGEAYSSSSNLLKLSTSLLIISPLSLYYNILWINSRLKEISIINLFSLVSLIILDLVLISKYSAIGAVISIIFFEFVRNALSYIFYRAIYSNDN</sequence>
<evidence type="ECO:0000313" key="7">
    <source>
        <dbReference type="EMBL" id="RIB35326.1"/>
    </source>
</evidence>
<evidence type="ECO:0000256" key="4">
    <source>
        <dbReference type="ARBA" id="ARBA00022989"/>
    </source>
</evidence>
<feature type="transmembrane region" description="Helical" evidence="6">
    <location>
        <begin position="323"/>
        <end position="343"/>
    </location>
</feature>
<dbReference type="PANTHER" id="PTHR30250">
    <property type="entry name" value="PST FAMILY PREDICTED COLANIC ACID TRANSPORTER"/>
    <property type="match status" value="1"/>
</dbReference>
<feature type="transmembrane region" description="Helical" evidence="6">
    <location>
        <begin position="221"/>
        <end position="241"/>
    </location>
</feature>
<dbReference type="Pfam" id="PF13440">
    <property type="entry name" value="Polysacc_synt_3"/>
    <property type="match status" value="1"/>
</dbReference>